<reference evidence="2" key="1">
    <citation type="submission" date="2021-01" db="EMBL/GenBank/DDBJ databases">
        <authorList>
            <consortium name="Aspergillus chevalieri M1 genome sequencing consortium"/>
            <person name="Kazuki M."/>
            <person name="Futagami T."/>
        </authorList>
    </citation>
    <scope>NUCLEOTIDE SEQUENCE</scope>
    <source>
        <strain evidence="2">M1</strain>
    </source>
</reference>
<dbReference type="RefSeq" id="XP_043140004.1">
    <property type="nucleotide sequence ID" value="XM_043282646.1"/>
</dbReference>
<organism evidence="2 3">
    <name type="scientific">Aspergillus chevalieri</name>
    <name type="common">Eurotium chevalieri</name>
    <dbReference type="NCBI Taxonomy" id="182096"/>
    <lineage>
        <taxon>Eukaryota</taxon>
        <taxon>Fungi</taxon>
        <taxon>Dikarya</taxon>
        <taxon>Ascomycota</taxon>
        <taxon>Pezizomycotina</taxon>
        <taxon>Eurotiomycetes</taxon>
        <taxon>Eurotiomycetidae</taxon>
        <taxon>Eurotiales</taxon>
        <taxon>Aspergillaceae</taxon>
        <taxon>Aspergillus</taxon>
        <taxon>Aspergillus subgen. Aspergillus</taxon>
    </lineage>
</organism>
<dbReference type="EMBL" id="AP024422">
    <property type="protein sequence ID" value="BCR91482.1"/>
    <property type="molecule type" value="Genomic_DNA"/>
</dbReference>
<evidence type="ECO:0000256" key="1">
    <source>
        <dbReference type="SAM" id="MobiDB-lite"/>
    </source>
</evidence>
<proteinExistence type="predicted"/>
<dbReference type="AlphaFoldDB" id="A0A7R7VVC3"/>
<protein>
    <submittedName>
        <fullName evidence="2">Uncharacterized protein</fullName>
    </submittedName>
</protein>
<keyword evidence="3" id="KW-1185">Reference proteome</keyword>
<name>A0A7R7VVC3_ASPCH</name>
<dbReference type="Proteomes" id="UP000637239">
    <property type="component" value="Chromosome 7"/>
</dbReference>
<accession>A0A7R7VVC3</accession>
<dbReference type="KEGG" id="ache:ACHE_70325S"/>
<dbReference type="GeneID" id="66985840"/>
<evidence type="ECO:0000313" key="2">
    <source>
        <dbReference type="EMBL" id="BCR91482.1"/>
    </source>
</evidence>
<feature type="region of interest" description="Disordered" evidence="1">
    <location>
        <begin position="58"/>
        <end position="81"/>
    </location>
</feature>
<reference evidence="2" key="2">
    <citation type="submission" date="2021-02" db="EMBL/GenBank/DDBJ databases">
        <title>Aspergillus chevalieri M1 genome sequence.</title>
        <authorList>
            <person name="Kadooka C."/>
            <person name="Mori K."/>
            <person name="Futagami T."/>
        </authorList>
    </citation>
    <scope>NUCLEOTIDE SEQUENCE</scope>
    <source>
        <strain evidence="2">M1</strain>
    </source>
</reference>
<feature type="region of interest" description="Disordered" evidence="1">
    <location>
        <begin position="1"/>
        <end position="30"/>
    </location>
</feature>
<sequence length="116" mass="13077">MITRKAHPKSPDEREYALLSDPESDLDSDSDHAVTCAHIEDLDNQYNIQDTSVQGNPTVRLAGEYPRPRTPPKAKTKTTTKAEVEVKERYVRFGIGGAGNMRRVLVRDERLVRVIS</sequence>
<evidence type="ECO:0000313" key="3">
    <source>
        <dbReference type="Proteomes" id="UP000637239"/>
    </source>
</evidence>
<gene>
    <name evidence="2" type="ORF">ACHE_70325S</name>
</gene>